<protein>
    <submittedName>
        <fullName evidence="1">Uncharacterized protein</fullName>
    </submittedName>
</protein>
<organism evidence="1 2">
    <name type="scientific">Terfezia boudieri ATCC MYA-4762</name>
    <dbReference type="NCBI Taxonomy" id="1051890"/>
    <lineage>
        <taxon>Eukaryota</taxon>
        <taxon>Fungi</taxon>
        <taxon>Dikarya</taxon>
        <taxon>Ascomycota</taxon>
        <taxon>Pezizomycotina</taxon>
        <taxon>Pezizomycetes</taxon>
        <taxon>Pezizales</taxon>
        <taxon>Pezizaceae</taxon>
        <taxon>Terfezia</taxon>
    </lineage>
</organism>
<dbReference type="Proteomes" id="UP000267821">
    <property type="component" value="Unassembled WGS sequence"/>
</dbReference>
<name>A0A3N4LBI9_9PEZI</name>
<dbReference type="InParanoid" id="A0A3N4LBI9"/>
<evidence type="ECO:0000313" key="1">
    <source>
        <dbReference type="EMBL" id="RPB20046.1"/>
    </source>
</evidence>
<dbReference type="OrthoDB" id="2435285at2759"/>
<evidence type="ECO:0000313" key="2">
    <source>
        <dbReference type="Proteomes" id="UP000267821"/>
    </source>
</evidence>
<keyword evidence="2" id="KW-1185">Reference proteome</keyword>
<accession>A0A3N4LBI9</accession>
<proteinExistence type="predicted"/>
<gene>
    <name evidence="1" type="ORF">L211DRAFT_852660</name>
</gene>
<reference evidence="1 2" key="1">
    <citation type="journal article" date="2018" name="Nat. Ecol. Evol.">
        <title>Pezizomycetes genomes reveal the molecular basis of ectomycorrhizal truffle lifestyle.</title>
        <authorList>
            <person name="Murat C."/>
            <person name="Payen T."/>
            <person name="Noel B."/>
            <person name="Kuo A."/>
            <person name="Morin E."/>
            <person name="Chen J."/>
            <person name="Kohler A."/>
            <person name="Krizsan K."/>
            <person name="Balestrini R."/>
            <person name="Da Silva C."/>
            <person name="Montanini B."/>
            <person name="Hainaut M."/>
            <person name="Levati E."/>
            <person name="Barry K.W."/>
            <person name="Belfiori B."/>
            <person name="Cichocki N."/>
            <person name="Clum A."/>
            <person name="Dockter R.B."/>
            <person name="Fauchery L."/>
            <person name="Guy J."/>
            <person name="Iotti M."/>
            <person name="Le Tacon F."/>
            <person name="Lindquist E.A."/>
            <person name="Lipzen A."/>
            <person name="Malagnac F."/>
            <person name="Mello A."/>
            <person name="Molinier V."/>
            <person name="Miyauchi S."/>
            <person name="Poulain J."/>
            <person name="Riccioni C."/>
            <person name="Rubini A."/>
            <person name="Sitrit Y."/>
            <person name="Splivallo R."/>
            <person name="Traeger S."/>
            <person name="Wang M."/>
            <person name="Zifcakova L."/>
            <person name="Wipf D."/>
            <person name="Zambonelli A."/>
            <person name="Paolocci F."/>
            <person name="Nowrousian M."/>
            <person name="Ottonello S."/>
            <person name="Baldrian P."/>
            <person name="Spatafora J.W."/>
            <person name="Henrissat B."/>
            <person name="Nagy L.G."/>
            <person name="Aury J.M."/>
            <person name="Wincker P."/>
            <person name="Grigoriev I.V."/>
            <person name="Bonfante P."/>
            <person name="Martin F.M."/>
        </authorList>
    </citation>
    <scope>NUCLEOTIDE SEQUENCE [LARGE SCALE GENOMIC DNA]</scope>
    <source>
        <strain evidence="1 2">ATCC MYA-4762</strain>
    </source>
</reference>
<sequence length="224" mass="25389">MGVAHIIIKTLEPATGAEPQLQGLGDPETKRKIDQIMEDVTGGLRAGIELKKSIDSTNITKYSMLSTLELISANIHSDEPVVMLLTDLQQHWQFSWLTLEGTQECHIGLSQGITLLEDILNGTGEGPYRNRCGMKQYLENKIGIKEEKKKDVDMADTVDEASMEDGLRPLKIRKVDPAEILPERDIANMRDVFVIMSPQEIREWKHKHVMDYVLKTPCWQNMYA</sequence>
<dbReference type="EMBL" id="ML121578">
    <property type="protein sequence ID" value="RPB20046.1"/>
    <property type="molecule type" value="Genomic_DNA"/>
</dbReference>
<dbReference type="AlphaFoldDB" id="A0A3N4LBI9"/>